<evidence type="ECO:0008006" key="3">
    <source>
        <dbReference type="Google" id="ProtNLM"/>
    </source>
</evidence>
<dbReference type="Proteomes" id="UP000294513">
    <property type="component" value="Unassembled WGS sequence"/>
</dbReference>
<dbReference type="PANTHER" id="PTHR43405">
    <property type="entry name" value="GLYCOSYL HYDROLASE DIGH"/>
    <property type="match status" value="1"/>
</dbReference>
<sequence length="374" mass="42803">MGSNLISVSWGDHLEFGLGDGALSSADAVDRAVGRWQDELGGGAVLWRERRSARWYARTFQAPGVSARRPSISKELDFDEHAVIVESAHRRGMKAFVYVTVFDEGWPLDLGWGGGYETWQSHYVIRNPGHQIVDREGSAYLHGVLCFGYPEVRRYKLGVIRRLLAEYDWDGVFICTRSQSRPAPHADWFGFNEPVVEEFRARHGVDIRHQDFDLETWRRLRGEGFTQFLREVQADLRPKGQALLVGIPRASYIGPPIGNMHLDWPLWVREEIVDGLIIDQVAARCPSTWIWMWPSTEQGYGYVENEQPPLDKDLAGRWAAVAEGGRELYLARQWHDFDREENDRLSGLPGVGGLVFSSFRYDNPDVVRWDVWAM</sequence>
<evidence type="ECO:0000313" key="2">
    <source>
        <dbReference type="Proteomes" id="UP000294513"/>
    </source>
</evidence>
<dbReference type="PANTHER" id="PTHR43405:SF1">
    <property type="entry name" value="GLYCOSYL HYDROLASE DIGH"/>
    <property type="match status" value="1"/>
</dbReference>
<gene>
    <name evidence="1" type="ORF">E1298_02960</name>
</gene>
<dbReference type="OrthoDB" id="100605at2"/>
<dbReference type="RefSeq" id="WP_131889167.1">
    <property type="nucleotide sequence ID" value="NZ_SMKU01000006.1"/>
</dbReference>
<reference evidence="1 2" key="1">
    <citation type="submission" date="2019-03" db="EMBL/GenBank/DDBJ databases">
        <title>Draft genome sequences of novel Actinobacteria.</title>
        <authorList>
            <person name="Sahin N."/>
            <person name="Ay H."/>
            <person name="Saygin H."/>
        </authorList>
    </citation>
    <scope>NUCLEOTIDE SEQUENCE [LARGE SCALE GENOMIC DNA]</scope>
    <source>
        <strain evidence="1 2">H3C3</strain>
    </source>
</reference>
<dbReference type="InterPro" id="IPR017853">
    <property type="entry name" value="GH"/>
</dbReference>
<organism evidence="1 2">
    <name type="scientific">Actinomadura rubrisoli</name>
    <dbReference type="NCBI Taxonomy" id="2530368"/>
    <lineage>
        <taxon>Bacteria</taxon>
        <taxon>Bacillati</taxon>
        <taxon>Actinomycetota</taxon>
        <taxon>Actinomycetes</taxon>
        <taxon>Streptosporangiales</taxon>
        <taxon>Thermomonosporaceae</taxon>
        <taxon>Actinomadura</taxon>
    </lineage>
</organism>
<dbReference type="EMBL" id="SMKU01000006">
    <property type="protein sequence ID" value="TDD96416.1"/>
    <property type="molecule type" value="Genomic_DNA"/>
</dbReference>
<comment type="caution">
    <text evidence="1">The sequence shown here is derived from an EMBL/GenBank/DDBJ whole genome shotgun (WGS) entry which is preliminary data.</text>
</comment>
<keyword evidence="2" id="KW-1185">Reference proteome</keyword>
<dbReference type="Gene3D" id="3.20.20.80">
    <property type="entry name" value="Glycosidases"/>
    <property type="match status" value="1"/>
</dbReference>
<dbReference type="AlphaFoldDB" id="A0A4R5CCA0"/>
<evidence type="ECO:0000313" key="1">
    <source>
        <dbReference type="EMBL" id="TDD96416.1"/>
    </source>
</evidence>
<proteinExistence type="predicted"/>
<name>A0A4R5CCA0_9ACTN</name>
<dbReference type="InterPro" id="IPR052177">
    <property type="entry name" value="Divisome_Glycosyl_Hydrolase"/>
</dbReference>
<protein>
    <recommendedName>
        <fullName evidence="3">Glycosyl hydrolase-like 10 domain-containing protein</fullName>
    </recommendedName>
</protein>
<accession>A0A4R5CCA0</accession>
<dbReference type="SUPFAM" id="SSF51445">
    <property type="entry name" value="(Trans)glycosidases"/>
    <property type="match status" value="1"/>
</dbReference>